<evidence type="ECO:0000313" key="3">
    <source>
        <dbReference type="EMBL" id="KAG7285742.1"/>
    </source>
</evidence>
<feature type="transmembrane region" description="Helical" evidence="1">
    <location>
        <begin position="248"/>
        <end position="269"/>
    </location>
</feature>
<feature type="signal peptide" evidence="2">
    <location>
        <begin position="1"/>
        <end position="17"/>
    </location>
</feature>
<organism evidence="3 4">
    <name type="scientific">Staphylotrichum longicolle</name>
    <dbReference type="NCBI Taxonomy" id="669026"/>
    <lineage>
        <taxon>Eukaryota</taxon>
        <taxon>Fungi</taxon>
        <taxon>Dikarya</taxon>
        <taxon>Ascomycota</taxon>
        <taxon>Pezizomycotina</taxon>
        <taxon>Sordariomycetes</taxon>
        <taxon>Sordariomycetidae</taxon>
        <taxon>Sordariales</taxon>
        <taxon>Chaetomiaceae</taxon>
        <taxon>Staphylotrichum</taxon>
    </lineage>
</organism>
<sequence length="337" mass="34509">MLRHLAIAASLLQHALALPQAGITAAPSPVVWVTVDASGSAQTVRPAVITTEGHLATVSNAPSALISTATYTLSPSGRASTYTGRAPVASATGTGGSLAGVFPACDTDVGPVEPFCLPKSGSELYPGKTYYITWSPSYFPTPNLQLALHVNYSTTGTGFTSAPLPASQGFYAWTIPADFLASRGNPAPTRYDITFALAYADDATPADNDFERRVGPTVYVTAAPPAAGEDTAGGGGGEGGATRSVVGIAVPVVIVAVLALLGAACAVSWRRTGHMPFAGVVMRRRSAAGGGGAATGDNKSETNVGIQLTDRDSWSPTGRTAGRNVFREEVERQARLG</sequence>
<keyword evidence="4" id="KW-1185">Reference proteome</keyword>
<accession>A0AAD4EUE3</accession>
<evidence type="ECO:0000256" key="1">
    <source>
        <dbReference type="SAM" id="Phobius"/>
    </source>
</evidence>
<dbReference type="Pfam" id="PF14610">
    <property type="entry name" value="Psg1"/>
    <property type="match status" value="1"/>
</dbReference>
<dbReference type="EMBL" id="JAHCVI010000004">
    <property type="protein sequence ID" value="KAG7285742.1"/>
    <property type="molecule type" value="Genomic_DNA"/>
</dbReference>
<gene>
    <name evidence="3" type="ORF">NEMBOFW57_008036</name>
</gene>
<comment type="caution">
    <text evidence="3">The sequence shown here is derived from an EMBL/GenBank/DDBJ whole genome shotgun (WGS) entry which is preliminary data.</text>
</comment>
<keyword evidence="2" id="KW-0732">Signal</keyword>
<dbReference type="AlphaFoldDB" id="A0AAD4EUE3"/>
<keyword evidence="1" id="KW-0472">Membrane</keyword>
<keyword evidence="1" id="KW-1133">Transmembrane helix</keyword>
<dbReference type="InterPro" id="IPR028000">
    <property type="entry name" value="Pma1"/>
</dbReference>
<evidence type="ECO:0000256" key="2">
    <source>
        <dbReference type="SAM" id="SignalP"/>
    </source>
</evidence>
<dbReference type="Proteomes" id="UP001197093">
    <property type="component" value="Unassembled WGS sequence"/>
</dbReference>
<name>A0AAD4EUE3_9PEZI</name>
<reference evidence="3" key="1">
    <citation type="submission" date="2023-02" db="EMBL/GenBank/DDBJ databases">
        <authorList>
            <person name="Palmer J.M."/>
        </authorList>
    </citation>
    <scope>NUCLEOTIDE SEQUENCE</scope>
    <source>
        <strain evidence="3">FW57</strain>
    </source>
</reference>
<keyword evidence="1" id="KW-0812">Transmembrane</keyword>
<proteinExistence type="predicted"/>
<protein>
    <submittedName>
        <fullName evidence="3">Uncharacterized protein</fullName>
    </submittedName>
</protein>
<evidence type="ECO:0000313" key="4">
    <source>
        <dbReference type="Proteomes" id="UP001197093"/>
    </source>
</evidence>
<feature type="chain" id="PRO_5041977888" evidence="2">
    <location>
        <begin position="18"/>
        <end position="337"/>
    </location>
</feature>